<keyword evidence="8" id="KW-1185">Reference proteome</keyword>
<dbReference type="Gene3D" id="1.10.3730.20">
    <property type="match status" value="1"/>
</dbReference>
<dbReference type="InterPro" id="IPR037185">
    <property type="entry name" value="EmrE-like"/>
</dbReference>
<feature type="transmembrane region" description="Helical" evidence="5">
    <location>
        <begin position="53"/>
        <end position="72"/>
    </location>
</feature>
<evidence type="ECO:0000256" key="5">
    <source>
        <dbReference type="SAM" id="Phobius"/>
    </source>
</evidence>
<protein>
    <recommendedName>
        <fullName evidence="6">EamA domain-containing protein</fullName>
    </recommendedName>
</protein>
<comment type="subcellular location">
    <subcellularLocation>
        <location evidence="1">Membrane</location>
        <topology evidence="1">Multi-pass membrane protein</topology>
    </subcellularLocation>
</comment>
<dbReference type="SUPFAM" id="SSF103481">
    <property type="entry name" value="Multidrug resistance efflux transporter EmrE"/>
    <property type="match status" value="1"/>
</dbReference>
<accession>A0A182T947</accession>
<name>A0A182T947_9DIPT</name>
<sequence>MLLAGVAWGAYSLLGRNSSDPLATTSGNFIRAIPLMLLFSLPFVGRMHTDMPGVIYAVLSGAIASGIGYAIWYSAMRDLTSIQAATVQLSVPILAAFAGIILLGEQLTLRMSVATLTVLLGIILVMKARQR</sequence>
<feature type="transmembrane region" description="Helical" evidence="5">
    <location>
        <begin position="109"/>
        <end position="126"/>
    </location>
</feature>
<feature type="transmembrane region" description="Helical" evidence="5">
    <location>
        <begin position="84"/>
        <end position="103"/>
    </location>
</feature>
<evidence type="ECO:0000313" key="7">
    <source>
        <dbReference type="EnsemblMetazoa" id="AMAM022141-PA"/>
    </source>
</evidence>
<dbReference type="VEuPathDB" id="VectorBase:AMAM022141"/>
<evidence type="ECO:0000256" key="1">
    <source>
        <dbReference type="ARBA" id="ARBA00004141"/>
    </source>
</evidence>
<evidence type="ECO:0000256" key="3">
    <source>
        <dbReference type="ARBA" id="ARBA00022989"/>
    </source>
</evidence>
<proteinExistence type="predicted"/>
<dbReference type="GO" id="GO:0016020">
    <property type="term" value="C:membrane"/>
    <property type="evidence" value="ECO:0007669"/>
    <property type="project" value="UniProtKB-SubCell"/>
</dbReference>
<dbReference type="EnsemblMetazoa" id="AMAM022141-RA">
    <property type="protein sequence ID" value="AMAM022141-PA"/>
    <property type="gene ID" value="AMAM022141"/>
</dbReference>
<keyword evidence="2 5" id="KW-0812">Transmembrane</keyword>
<reference evidence="7" key="2">
    <citation type="submission" date="2020-05" db="UniProtKB">
        <authorList>
            <consortium name="EnsemblMetazoa"/>
        </authorList>
    </citation>
    <scope>IDENTIFICATION</scope>
    <source>
        <strain evidence="7">maculatus3</strain>
    </source>
</reference>
<dbReference type="AlphaFoldDB" id="A0A182T947"/>
<evidence type="ECO:0000313" key="8">
    <source>
        <dbReference type="Proteomes" id="UP000075901"/>
    </source>
</evidence>
<evidence type="ECO:0000256" key="2">
    <source>
        <dbReference type="ARBA" id="ARBA00022692"/>
    </source>
</evidence>
<keyword evidence="3 5" id="KW-1133">Transmembrane helix</keyword>
<dbReference type="InterPro" id="IPR050638">
    <property type="entry name" value="AA-Vitamin_Transporters"/>
</dbReference>
<dbReference type="InterPro" id="IPR000620">
    <property type="entry name" value="EamA_dom"/>
</dbReference>
<evidence type="ECO:0000256" key="4">
    <source>
        <dbReference type="ARBA" id="ARBA00023136"/>
    </source>
</evidence>
<dbReference type="PANTHER" id="PTHR32322">
    <property type="entry name" value="INNER MEMBRANE TRANSPORTER"/>
    <property type="match status" value="1"/>
</dbReference>
<dbReference type="Pfam" id="PF00892">
    <property type="entry name" value="EamA"/>
    <property type="match status" value="1"/>
</dbReference>
<dbReference type="PANTHER" id="PTHR32322:SF9">
    <property type="entry name" value="AMINO-ACID METABOLITE EFFLUX PUMP-RELATED"/>
    <property type="match status" value="1"/>
</dbReference>
<evidence type="ECO:0000259" key="6">
    <source>
        <dbReference type="Pfam" id="PF00892"/>
    </source>
</evidence>
<dbReference type="Proteomes" id="UP000075901">
    <property type="component" value="Unassembled WGS sequence"/>
</dbReference>
<organism evidence="7 8">
    <name type="scientific">Anopheles maculatus</name>
    <dbReference type="NCBI Taxonomy" id="74869"/>
    <lineage>
        <taxon>Eukaryota</taxon>
        <taxon>Metazoa</taxon>
        <taxon>Ecdysozoa</taxon>
        <taxon>Arthropoda</taxon>
        <taxon>Hexapoda</taxon>
        <taxon>Insecta</taxon>
        <taxon>Pterygota</taxon>
        <taxon>Neoptera</taxon>
        <taxon>Endopterygota</taxon>
        <taxon>Diptera</taxon>
        <taxon>Nematocera</taxon>
        <taxon>Culicoidea</taxon>
        <taxon>Culicidae</taxon>
        <taxon>Anophelinae</taxon>
        <taxon>Anopheles</taxon>
        <taxon>Anopheles maculatus group</taxon>
    </lineage>
</organism>
<feature type="domain" description="EamA" evidence="6">
    <location>
        <begin position="1"/>
        <end position="126"/>
    </location>
</feature>
<reference evidence="8" key="1">
    <citation type="submission" date="2013-09" db="EMBL/GenBank/DDBJ databases">
        <title>The Genome Sequence of Anopheles maculatus species B.</title>
        <authorList>
            <consortium name="The Broad Institute Genomics Platform"/>
            <person name="Neafsey D.E."/>
            <person name="Besansky N."/>
            <person name="Howell P."/>
            <person name="Walton C."/>
            <person name="Young S.K."/>
            <person name="Zeng Q."/>
            <person name="Gargeya S."/>
            <person name="Fitzgerald M."/>
            <person name="Haas B."/>
            <person name="Abouelleil A."/>
            <person name="Allen A.W."/>
            <person name="Alvarado L."/>
            <person name="Arachchi H.M."/>
            <person name="Berlin A.M."/>
            <person name="Chapman S.B."/>
            <person name="Gainer-Dewar J."/>
            <person name="Goldberg J."/>
            <person name="Griggs A."/>
            <person name="Gujja S."/>
            <person name="Hansen M."/>
            <person name="Howarth C."/>
            <person name="Imamovic A."/>
            <person name="Ireland A."/>
            <person name="Larimer J."/>
            <person name="McCowan C."/>
            <person name="Murphy C."/>
            <person name="Pearson M."/>
            <person name="Poon T.W."/>
            <person name="Priest M."/>
            <person name="Roberts A."/>
            <person name="Saif S."/>
            <person name="Shea T."/>
            <person name="Sisk P."/>
            <person name="Sykes S."/>
            <person name="Wortman J."/>
            <person name="Nusbaum C."/>
            <person name="Birren B."/>
        </authorList>
    </citation>
    <scope>NUCLEOTIDE SEQUENCE [LARGE SCALE GENOMIC DNA]</scope>
    <source>
        <strain evidence="8">maculatus3</strain>
    </source>
</reference>
<keyword evidence="4 5" id="KW-0472">Membrane</keyword>